<gene>
    <name evidence="1" type="primary">yqeC</name>
    <name evidence="1" type="ORF">WMO28_00110</name>
</gene>
<accession>A0ABV1B9N3</accession>
<dbReference type="SUPFAM" id="SSF52540">
    <property type="entry name" value="P-loop containing nucleoside triphosphate hydrolases"/>
    <property type="match status" value="1"/>
</dbReference>
<comment type="caution">
    <text evidence="1">The sequence shown here is derived from an EMBL/GenBank/DDBJ whole genome shotgun (WGS) entry which is preliminary data.</text>
</comment>
<dbReference type="RefSeq" id="WP_349055704.1">
    <property type="nucleotide sequence ID" value="NZ_JBBMEJ010000001.1"/>
</dbReference>
<keyword evidence="2" id="KW-1185">Reference proteome</keyword>
<reference evidence="1 2" key="1">
    <citation type="submission" date="2024-03" db="EMBL/GenBank/DDBJ databases">
        <title>Human intestinal bacterial collection.</title>
        <authorList>
            <person name="Pauvert C."/>
            <person name="Hitch T.C.A."/>
            <person name="Clavel T."/>
        </authorList>
    </citation>
    <scope>NUCLEOTIDE SEQUENCE [LARGE SCALE GENOMIC DNA]</scope>
    <source>
        <strain evidence="1 2">CLA-JM-H16</strain>
    </source>
</reference>
<name>A0ABV1B9N3_9FIRM</name>
<evidence type="ECO:0000313" key="1">
    <source>
        <dbReference type="EMBL" id="MEQ2369362.1"/>
    </source>
</evidence>
<sequence length="230" mass="25232">MIAAFTGGGGKTSLIWYLAEKFSAQGKRVIVTTTTHMAWEPWRPFAEAEDACAIRQLLSQHGYVMAAHHEAGQPKISGPDREVFRKLSGFCDLLLVEADGSRRLPLKVPAQWEPVIPEEADVVVGVTGFDCLGKKISETAHRPDSVAEFLGKSTEDIVTWMDVARIAVSEEGLRKGVGEKPFLVYLNKADVLETLENAKRIVEYCRSAGVEVVCGSVRNVGIMLCGDERK</sequence>
<protein>
    <submittedName>
        <fullName evidence="1">Selenium cofactor biosynthesis protein YqeC</fullName>
    </submittedName>
</protein>
<dbReference type="Proteomes" id="UP001473063">
    <property type="component" value="Unassembled WGS sequence"/>
</dbReference>
<dbReference type="Pfam" id="PF19842">
    <property type="entry name" value="YqeC"/>
    <property type="match status" value="1"/>
</dbReference>
<dbReference type="EMBL" id="JBBMEJ010000001">
    <property type="protein sequence ID" value="MEQ2369362.1"/>
    <property type="molecule type" value="Genomic_DNA"/>
</dbReference>
<dbReference type="NCBIfam" id="TIGR03172">
    <property type="entry name" value="selenium cofactor biosynthesis protein YqeC"/>
    <property type="match status" value="1"/>
</dbReference>
<proteinExistence type="predicted"/>
<dbReference type="InterPro" id="IPR017587">
    <property type="entry name" value="YqeC"/>
</dbReference>
<evidence type="ECO:0000313" key="2">
    <source>
        <dbReference type="Proteomes" id="UP001473063"/>
    </source>
</evidence>
<dbReference type="InterPro" id="IPR027417">
    <property type="entry name" value="P-loop_NTPase"/>
</dbReference>
<organism evidence="1 2">
    <name type="scientific">Blautia aquisgranensis</name>
    <dbReference type="NCBI Taxonomy" id="3133153"/>
    <lineage>
        <taxon>Bacteria</taxon>
        <taxon>Bacillati</taxon>
        <taxon>Bacillota</taxon>
        <taxon>Clostridia</taxon>
        <taxon>Lachnospirales</taxon>
        <taxon>Lachnospiraceae</taxon>
        <taxon>Blautia</taxon>
    </lineage>
</organism>